<dbReference type="GO" id="GO:0043829">
    <property type="term" value="F:tRNA-specific adenosine-37 deaminase activity"/>
    <property type="evidence" value="ECO:0007669"/>
    <property type="project" value="UniProtKB-EC"/>
</dbReference>
<dbReference type="PANTHER" id="PTHR46516">
    <property type="entry name" value="TRNA-SPECIFIC ADENOSINE DEAMINASE 1"/>
    <property type="match status" value="1"/>
</dbReference>
<dbReference type="InParanoid" id="A0A3Q1HM40"/>
<reference evidence="14" key="1">
    <citation type="submission" date="2021-04" db="EMBL/GenBank/DDBJ databases">
        <authorList>
            <consortium name="Wellcome Sanger Institute Data Sharing"/>
        </authorList>
    </citation>
    <scope>NUCLEOTIDE SEQUENCE [LARGE SCALE GENOMIC DNA]</scope>
</reference>
<dbReference type="GO" id="GO:0003723">
    <property type="term" value="F:RNA binding"/>
    <property type="evidence" value="ECO:0007669"/>
    <property type="project" value="InterPro"/>
</dbReference>
<evidence type="ECO:0000256" key="5">
    <source>
        <dbReference type="ARBA" id="ARBA00037026"/>
    </source>
</evidence>
<comment type="function">
    <text evidence="6">Specifically deaminates adenosine-37 to inosine in tRNA-Ala.</text>
</comment>
<gene>
    <name evidence="14" type="primary">ADAT1</name>
</gene>
<evidence type="ECO:0000256" key="8">
    <source>
        <dbReference type="ARBA" id="ARBA00038940"/>
    </source>
</evidence>
<feature type="region of interest" description="Disordered" evidence="12">
    <location>
        <begin position="151"/>
        <end position="235"/>
    </location>
</feature>
<dbReference type="OMA" id="YQLAWRQ"/>
<evidence type="ECO:0000256" key="4">
    <source>
        <dbReference type="ARBA" id="ARBA00022833"/>
    </source>
</evidence>
<comment type="cofactor">
    <cofactor evidence="5">
        <name>1D-myo-inositol hexakisphosphate</name>
        <dbReference type="ChEBI" id="CHEBI:58130"/>
    </cofactor>
</comment>
<dbReference type="STRING" id="64144.ENSATEP00000009952"/>
<dbReference type="GeneTree" id="ENSGT00940000157942"/>
<keyword evidence="1" id="KW-0819">tRNA processing</keyword>
<evidence type="ECO:0000256" key="6">
    <source>
        <dbReference type="ARBA" id="ARBA00037784"/>
    </source>
</evidence>
<organism evidence="14 15">
    <name type="scientific">Anabas testudineus</name>
    <name type="common">Climbing perch</name>
    <name type="synonym">Anthias testudineus</name>
    <dbReference type="NCBI Taxonomy" id="64144"/>
    <lineage>
        <taxon>Eukaryota</taxon>
        <taxon>Metazoa</taxon>
        <taxon>Chordata</taxon>
        <taxon>Craniata</taxon>
        <taxon>Vertebrata</taxon>
        <taxon>Euteleostomi</taxon>
        <taxon>Actinopterygii</taxon>
        <taxon>Neopterygii</taxon>
        <taxon>Teleostei</taxon>
        <taxon>Neoteleostei</taxon>
        <taxon>Acanthomorphata</taxon>
        <taxon>Anabantaria</taxon>
        <taxon>Anabantiformes</taxon>
        <taxon>Anabantoidei</taxon>
        <taxon>Anabantidae</taxon>
        <taxon>Anabas</taxon>
    </lineage>
</organism>
<dbReference type="RefSeq" id="XP_026220313.1">
    <property type="nucleotide sequence ID" value="XM_026364528.1"/>
</dbReference>
<feature type="compositionally biased region" description="Low complexity" evidence="12">
    <location>
        <begin position="214"/>
        <end position="228"/>
    </location>
</feature>
<evidence type="ECO:0000259" key="13">
    <source>
        <dbReference type="PROSITE" id="PS50141"/>
    </source>
</evidence>
<evidence type="ECO:0000256" key="9">
    <source>
        <dbReference type="ARBA" id="ARBA00040502"/>
    </source>
</evidence>
<evidence type="ECO:0000256" key="7">
    <source>
        <dbReference type="ARBA" id="ARBA00038326"/>
    </source>
</evidence>
<evidence type="ECO:0000256" key="1">
    <source>
        <dbReference type="ARBA" id="ARBA00022694"/>
    </source>
</evidence>
<reference evidence="14" key="3">
    <citation type="submission" date="2025-09" db="UniProtKB">
        <authorList>
            <consortium name="Ensembl"/>
        </authorList>
    </citation>
    <scope>IDENTIFICATION</scope>
</reference>
<dbReference type="Pfam" id="PF02137">
    <property type="entry name" value="A_deamin"/>
    <property type="match status" value="1"/>
</dbReference>
<dbReference type="AlphaFoldDB" id="A0A3Q1HM40"/>
<accession>A0A3Q1HM40</accession>
<dbReference type="GeneID" id="113165175"/>
<dbReference type="PROSITE" id="PS50141">
    <property type="entry name" value="A_DEAMIN_EDITASE"/>
    <property type="match status" value="1"/>
</dbReference>
<comment type="catalytic activity">
    <reaction evidence="11">
        <text>adenosine(37) in tRNA(Ala) + H2O + H(+) = inosine(37) in tRNA(Ala) + NH4(+)</text>
        <dbReference type="Rhea" id="RHEA:50968"/>
        <dbReference type="Rhea" id="RHEA-COMP:12855"/>
        <dbReference type="Rhea" id="RHEA-COMP:12856"/>
        <dbReference type="ChEBI" id="CHEBI:15377"/>
        <dbReference type="ChEBI" id="CHEBI:15378"/>
        <dbReference type="ChEBI" id="CHEBI:28938"/>
        <dbReference type="ChEBI" id="CHEBI:74411"/>
        <dbReference type="ChEBI" id="CHEBI:82852"/>
        <dbReference type="EC" id="3.5.4.34"/>
    </reaction>
</comment>
<feature type="domain" description="A to I editase" evidence="13">
    <location>
        <begin position="63"/>
        <end position="472"/>
    </location>
</feature>
<proteinExistence type="inferred from homology"/>
<evidence type="ECO:0000256" key="3">
    <source>
        <dbReference type="ARBA" id="ARBA00022801"/>
    </source>
</evidence>
<evidence type="ECO:0000256" key="11">
    <source>
        <dbReference type="ARBA" id="ARBA00047635"/>
    </source>
</evidence>
<feature type="compositionally biased region" description="Basic and acidic residues" evidence="12">
    <location>
        <begin position="191"/>
        <end position="212"/>
    </location>
</feature>
<keyword evidence="2" id="KW-0479">Metal-binding</keyword>
<protein>
    <recommendedName>
        <fullName evidence="9">tRNA-specific adenosine deaminase 1</fullName>
        <ecNumber evidence="8">3.5.4.34</ecNumber>
    </recommendedName>
    <alternativeName>
        <fullName evidence="10">tRNA-specific adenosine-37 deaminase</fullName>
    </alternativeName>
</protein>
<dbReference type="GO" id="GO:0008033">
    <property type="term" value="P:tRNA processing"/>
    <property type="evidence" value="ECO:0007669"/>
    <property type="project" value="UniProtKB-KW"/>
</dbReference>
<keyword evidence="3" id="KW-0378">Hydrolase</keyword>
<dbReference type="Ensembl" id="ENSATET00000010128.3">
    <property type="protein sequence ID" value="ENSATEP00000009952.1"/>
    <property type="gene ID" value="ENSATEG00000007015.3"/>
</dbReference>
<keyword evidence="15" id="KW-1185">Reference proteome</keyword>
<dbReference type="GO" id="GO:0046872">
    <property type="term" value="F:metal ion binding"/>
    <property type="evidence" value="ECO:0007669"/>
    <property type="project" value="UniProtKB-KW"/>
</dbReference>
<reference evidence="14" key="2">
    <citation type="submission" date="2025-08" db="UniProtKB">
        <authorList>
            <consortium name="Ensembl"/>
        </authorList>
    </citation>
    <scope>IDENTIFICATION</scope>
</reference>
<dbReference type="InterPro" id="IPR002466">
    <property type="entry name" value="A_deamin"/>
</dbReference>
<evidence type="ECO:0000256" key="10">
    <source>
        <dbReference type="ARBA" id="ARBA00041760"/>
    </source>
</evidence>
<evidence type="ECO:0000256" key="2">
    <source>
        <dbReference type="ARBA" id="ARBA00022723"/>
    </source>
</evidence>
<evidence type="ECO:0000313" key="14">
    <source>
        <dbReference type="Ensembl" id="ENSATEP00000009952.1"/>
    </source>
</evidence>
<evidence type="ECO:0000256" key="12">
    <source>
        <dbReference type="SAM" id="MobiDB-lite"/>
    </source>
</evidence>
<feature type="compositionally biased region" description="Basic and acidic residues" evidence="12">
    <location>
        <begin position="171"/>
        <end position="180"/>
    </location>
</feature>
<evidence type="ECO:0000313" key="15">
    <source>
        <dbReference type="Proteomes" id="UP000265040"/>
    </source>
</evidence>
<dbReference type="OrthoDB" id="10268011at2759"/>
<name>A0A3Q1HM40_ANATE</name>
<keyword evidence="4" id="KW-0862">Zinc</keyword>
<dbReference type="PANTHER" id="PTHR46516:SF1">
    <property type="entry name" value="TRNA-SPECIFIC ADENOSINE DEAMINASE 1"/>
    <property type="match status" value="1"/>
</dbReference>
<dbReference type="Proteomes" id="UP000265040">
    <property type="component" value="Chromosome 6"/>
</dbReference>
<sequence length="489" mass="53594">MCNTSACSDMLNADEIAKLCYERFSQLPRRGKPEPGREWTLLAAVLQVTRCAESDTVEKSVVSMGTGTKCIGQTEMSPRGDILNDSHAEVIARRGCIRYLIQELRRAVSGGDSSVFCVAEQQGKWKVRPGVSFLFFTSHTPCGDASIIPMTDSLSQPCPPVTSVKGNEGTDAGRKRKAEDPSEEQNTKQPRVGERGAAEMRLGDRGDTKQTRPSDLSKSQSQSHSVKSTVESGTELHLQVPDIHRTGAKCVPGGPTDPLHAGVGYHSTGVLRVKPGRGEPTLSLSCSDKLARWSVLGFQGALLSHYLQEALYFSTVVVGKCPYSREVMQRALVTRCSHVSHLPAGFSVCPPVLLQSSLEFPFSQAQTKLRHQAGQGRISPCGAVISWCNVTEQPLDVTANGYKHGVTKKTFGTAKARSLLCKLELFHSFLSLVSATEPSALPDSLRKTELHTYWDYKQASQSYQQAWQLLRSQAFPLWPLTDRDLLLFQ</sequence>
<dbReference type="EC" id="3.5.4.34" evidence="8"/>
<dbReference type="SMART" id="SM00552">
    <property type="entry name" value="ADEAMc"/>
    <property type="match status" value="1"/>
</dbReference>
<comment type="similarity">
    <text evidence="7">Belongs to the ADAT1 family.</text>
</comment>